<comment type="function">
    <text evidence="8">Extracellular zinc metalloprotease.</text>
</comment>
<keyword evidence="13" id="KW-1185">Reference proteome</keyword>
<keyword evidence="4 8" id="KW-0732">Signal</keyword>
<gene>
    <name evidence="12" type="ORF">G6048_36485</name>
</gene>
<keyword evidence="5 8" id="KW-0378">Hydrolase</keyword>
<dbReference type="Pfam" id="PF02868">
    <property type="entry name" value="Peptidase_M4_C"/>
    <property type="match status" value="1"/>
</dbReference>
<dbReference type="Gene3D" id="3.10.450.490">
    <property type="match status" value="1"/>
</dbReference>
<dbReference type="PRINTS" id="PR00730">
    <property type="entry name" value="THERMOLYSIN"/>
</dbReference>
<evidence type="ECO:0000313" key="13">
    <source>
        <dbReference type="Proteomes" id="UP001518140"/>
    </source>
</evidence>
<keyword evidence="7 8" id="KW-0482">Metalloprotease</keyword>
<comment type="cofactor">
    <cofactor evidence="8">
        <name>Zn(2+)</name>
        <dbReference type="ChEBI" id="CHEBI:29105"/>
    </cofactor>
</comment>
<evidence type="ECO:0000256" key="8">
    <source>
        <dbReference type="RuleBase" id="RU366073"/>
    </source>
</evidence>
<proteinExistence type="inferred from homology"/>
<dbReference type="CDD" id="cd09597">
    <property type="entry name" value="M4_TLP"/>
    <property type="match status" value="1"/>
</dbReference>
<dbReference type="InterPro" id="IPR011096">
    <property type="entry name" value="FTP_domain"/>
</dbReference>
<reference evidence="12 13" key="1">
    <citation type="submission" date="2020-02" db="EMBL/GenBank/DDBJ databases">
        <title>Whole-genome analyses of novel actinobacteria.</title>
        <authorList>
            <person name="Sahin N."/>
            <person name="Tokatli A."/>
        </authorList>
    </citation>
    <scope>NUCLEOTIDE SEQUENCE [LARGE SCALE GENOMIC DNA]</scope>
    <source>
        <strain evidence="12 13">YC419</strain>
    </source>
</reference>
<feature type="signal peptide" evidence="8">
    <location>
        <begin position="1"/>
        <end position="35"/>
    </location>
</feature>
<organism evidence="12 13">
    <name type="scientific">Streptomyces ureilyticus</name>
    <dbReference type="NCBI Taxonomy" id="1775131"/>
    <lineage>
        <taxon>Bacteria</taxon>
        <taxon>Bacillati</taxon>
        <taxon>Actinomycetota</taxon>
        <taxon>Actinomycetes</taxon>
        <taxon>Kitasatosporales</taxon>
        <taxon>Streptomycetaceae</taxon>
        <taxon>Streptomyces</taxon>
    </lineage>
</organism>
<dbReference type="EMBL" id="JAAKZX010000176">
    <property type="protein sequence ID" value="NGO47361.1"/>
    <property type="molecule type" value="Genomic_DNA"/>
</dbReference>
<evidence type="ECO:0000256" key="4">
    <source>
        <dbReference type="ARBA" id="ARBA00022729"/>
    </source>
</evidence>
<keyword evidence="8" id="KW-0964">Secreted</keyword>
<dbReference type="Gene3D" id="3.10.450.40">
    <property type="match status" value="1"/>
</dbReference>
<evidence type="ECO:0000256" key="3">
    <source>
        <dbReference type="ARBA" id="ARBA00022723"/>
    </source>
</evidence>
<dbReference type="Gene3D" id="3.10.170.10">
    <property type="match status" value="1"/>
</dbReference>
<protein>
    <recommendedName>
        <fullName evidence="8">Neutral metalloproteinase</fullName>
        <ecNumber evidence="8">3.4.24.-</ecNumber>
    </recommendedName>
</protein>
<dbReference type="PANTHER" id="PTHR33794:SF1">
    <property type="entry name" value="BACILLOLYSIN"/>
    <property type="match status" value="1"/>
</dbReference>
<evidence type="ECO:0000259" key="9">
    <source>
        <dbReference type="Pfam" id="PF01447"/>
    </source>
</evidence>
<feature type="chain" id="PRO_5044959139" description="Neutral metalloproteinase" evidence="8">
    <location>
        <begin position="36"/>
        <end position="551"/>
    </location>
</feature>
<evidence type="ECO:0000256" key="1">
    <source>
        <dbReference type="ARBA" id="ARBA00009388"/>
    </source>
</evidence>
<keyword evidence="3" id="KW-0479">Metal-binding</keyword>
<dbReference type="EC" id="3.4.24.-" evidence="8"/>
<dbReference type="PANTHER" id="PTHR33794">
    <property type="entry name" value="BACILLOLYSIN"/>
    <property type="match status" value="1"/>
</dbReference>
<dbReference type="RefSeq" id="WP_165343880.1">
    <property type="nucleotide sequence ID" value="NZ_JAAKZX010000176.1"/>
</dbReference>
<dbReference type="Gene3D" id="1.10.390.10">
    <property type="entry name" value="Neutral Protease Domain 2"/>
    <property type="match status" value="1"/>
</dbReference>
<comment type="similarity">
    <text evidence="1 8">Belongs to the peptidase M4 family.</text>
</comment>
<evidence type="ECO:0000259" key="10">
    <source>
        <dbReference type="Pfam" id="PF02868"/>
    </source>
</evidence>
<sequence>MTPLYAHHKRTTLAIATAVAAGALLTAGLTTGATAQSPAEPSGSTGTQLAAAPVQLTPAARTSLIKKADAATTETADEIGLGAKEKLVVRDVVKDADGTTHTRYERTYDGLPVLGGDLVIHETKSGKTEGVTRATKADIKVTDVTPDIAKSTAEKQALKAAKAEGSKKSAADKAPRKVIWAASGKPALAYETVVGGFQHDGTPQELHVITDATTGEKLYEWEAIQTGSGHSQYSGDVTIGTSQSGSTYQLNDPTRGASKTYNLNRGTSGTGTLFTDADDTWGTGAASDAQTAAVDAHFGAQVTWDFYKNVLGRSGIKNDGKAAYSRVHYGNAYVNAFWSDGCFCMTYGDGAGNAKPLTSIDVAAHEMTHGVTSNTAGLNYSGESGGLNEATSDIFGAAVEFYADNSKDVGDYLIGEKIDINGDGTPLRYMDKPSKDGDSADAWSSSLGGMDVHHSSGPANHFFYLLSEGSGTKTINGVTYDSPTSNGSTITGIGRDKAVQIWYKALTEYMTSTTKYAGARTATLSAASDLYGSTSTEYKAVQAAWAAVNVN</sequence>
<dbReference type="InterPro" id="IPR001570">
    <property type="entry name" value="Peptidase_M4_C_domain"/>
</dbReference>
<evidence type="ECO:0000256" key="7">
    <source>
        <dbReference type="ARBA" id="ARBA00023049"/>
    </source>
</evidence>
<feature type="domain" description="Peptidase M4" evidence="9">
    <location>
        <begin position="226"/>
        <end position="373"/>
    </location>
</feature>
<dbReference type="Pfam" id="PF01447">
    <property type="entry name" value="Peptidase_M4"/>
    <property type="match status" value="1"/>
</dbReference>
<name>A0ABX0DZJ9_9ACTN</name>
<evidence type="ECO:0000313" key="12">
    <source>
        <dbReference type="EMBL" id="NGO47361.1"/>
    </source>
</evidence>
<dbReference type="InterPro" id="IPR023612">
    <property type="entry name" value="Peptidase_M4"/>
</dbReference>
<comment type="caution">
    <text evidence="12">The sequence shown here is derived from an EMBL/GenBank/DDBJ whole genome shotgun (WGS) entry which is preliminary data.</text>
</comment>
<dbReference type="Pfam" id="PF07504">
    <property type="entry name" value="FTP"/>
    <property type="match status" value="1"/>
</dbReference>
<keyword evidence="2 8" id="KW-0645">Protease</keyword>
<feature type="domain" description="FTP" evidence="11">
    <location>
        <begin position="86"/>
        <end position="133"/>
    </location>
</feature>
<dbReference type="Proteomes" id="UP001518140">
    <property type="component" value="Unassembled WGS sequence"/>
</dbReference>
<evidence type="ECO:0000259" key="11">
    <source>
        <dbReference type="Pfam" id="PF07504"/>
    </source>
</evidence>
<dbReference type="SUPFAM" id="SSF55486">
    <property type="entry name" value="Metalloproteases ('zincins'), catalytic domain"/>
    <property type="match status" value="1"/>
</dbReference>
<feature type="domain" description="Peptidase M4 C-terminal" evidence="10">
    <location>
        <begin position="376"/>
        <end position="550"/>
    </location>
</feature>
<evidence type="ECO:0000256" key="5">
    <source>
        <dbReference type="ARBA" id="ARBA00022801"/>
    </source>
</evidence>
<accession>A0ABX0DZJ9</accession>
<dbReference type="InterPro" id="IPR050728">
    <property type="entry name" value="Zinc_Metalloprotease_M4"/>
</dbReference>
<dbReference type="InterPro" id="IPR013856">
    <property type="entry name" value="Peptidase_M4_domain"/>
</dbReference>
<comment type="subcellular location">
    <subcellularLocation>
        <location evidence="8">Secreted</location>
    </subcellularLocation>
</comment>
<evidence type="ECO:0000256" key="2">
    <source>
        <dbReference type="ARBA" id="ARBA00022670"/>
    </source>
</evidence>
<dbReference type="InterPro" id="IPR027268">
    <property type="entry name" value="Peptidase_M4/M1_CTD_sf"/>
</dbReference>
<keyword evidence="6 8" id="KW-0862">Zinc</keyword>
<evidence type="ECO:0000256" key="6">
    <source>
        <dbReference type="ARBA" id="ARBA00022833"/>
    </source>
</evidence>